<dbReference type="EMBL" id="JACIEK010000025">
    <property type="protein sequence ID" value="MBB4000643.1"/>
    <property type="molecule type" value="Genomic_DNA"/>
</dbReference>
<protein>
    <submittedName>
        <fullName evidence="2">D-threo-aldose 1-dehydrogenase</fullName>
        <ecNumber evidence="2">1.1.1.122</ecNumber>
    </submittedName>
</protein>
<dbReference type="PANTHER" id="PTHR42686">
    <property type="entry name" value="GH17980P-RELATED"/>
    <property type="match status" value="1"/>
</dbReference>
<gene>
    <name evidence="2" type="ORF">GGR04_004523</name>
</gene>
<evidence type="ECO:0000313" key="2">
    <source>
        <dbReference type="EMBL" id="MBB4000643.1"/>
    </source>
</evidence>
<dbReference type="EC" id="1.1.1.122" evidence="2"/>
<organism evidence="2 3">
    <name type="scientific">Aureimonas pseudogalii</name>
    <dbReference type="NCBI Taxonomy" id="1744844"/>
    <lineage>
        <taxon>Bacteria</taxon>
        <taxon>Pseudomonadati</taxon>
        <taxon>Pseudomonadota</taxon>
        <taxon>Alphaproteobacteria</taxon>
        <taxon>Hyphomicrobiales</taxon>
        <taxon>Aurantimonadaceae</taxon>
        <taxon>Aureimonas</taxon>
    </lineage>
</organism>
<comment type="caution">
    <text evidence="2">The sequence shown here is derived from an EMBL/GenBank/DDBJ whole genome shotgun (WGS) entry which is preliminary data.</text>
</comment>
<dbReference type="GO" id="GO:0005829">
    <property type="term" value="C:cytosol"/>
    <property type="evidence" value="ECO:0007669"/>
    <property type="project" value="TreeGrafter"/>
</dbReference>
<reference evidence="2 3" key="1">
    <citation type="submission" date="2020-08" db="EMBL/GenBank/DDBJ databases">
        <title>Genomic Encyclopedia of Type Strains, Phase IV (KMG-IV): sequencing the most valuable type-strain genomes for metagenomic binning, comparative biology and taxonomic classification.</title>
        <authorList>
            <person name="Goeker M."/>
        </authorList>
    </citation>
    <scope>NUCLEOTIDE SEQUENCE [LARGE SCALE GENOMIC DNA]</scope>
    <source>
        <strain evidence="2 3">DSM 102238</strain>
    </source>
</reference>
<dbReference type="Gene3D" id="3.20.20.100">
    <property type="entry name" value="NADP-dependent oxidoreductase domain"/>
    <property type="match status" value="1"/>
</dbReference>
<dbReference type="Proteomes" id="UP000542776">
    <property type="component" value="Unassembled WGS sequence"/>
</dbReference>
<dbReference type="SUPFAM" id="SSF51430">
    <property type="entry name" value="NAD(P)-linked oxidoreductase"/>
    <property type="match status" value="1"/>
</dbReference>
<name>A0A7W6H939_9HYPH</name>
<keyword evidence="2" id="KW-0560">Oxidoreductase</keyword>
<feature type="domain" description="NADP-dependent oxidoreductase" evidence="1">
    <location>
        <begin position="19"/>
        <end position="322"/>
    </location>
</feature>
<dbReference type="InterPro" id="IPR020471">
    <property type="entry name" value="AKR"/>
</dbReference>
<evidence type="ECO:0000313" key="3">
    <source>
        <dbReference type="Proteomes" id="UP000542776"/>
    </source>
</evidence>
<dbReference type="InterPro" id="IPR023210">
    <property type="entry name" value="NADP_OxRdtase_dom"/>
</dbReference>
<keyword evidence="3" id="KW-1185">Reference proteome</keyword>
<dbReference type="GO" id="GO:0047834">
    <property type="term" value="F:D-threo-aldose 1-dehydrogenase activity"/>
    <property type="evidence" value="ECO:0007669"/>
    <property type="project" value="UniProtKB-EC"/>
</dbReference>
<proteinExistence type="predicted"/>
<accession>A0A7W6H939</accession>
<dbReference type="InterPro" id="IPR036812">
    <property type="entry name" value="NAD(P)_OxRdtase_dom_sf"/>
</dbReference>
<evidence type="ECO:0000259" key="1">
    <source>
        <dbReference type="Pfam" id="PF00248"/>
    </source>
</evidence>
<sequence>MKPSDTRKLASVDINLSVLGLGCAQMGHLSKRTPLAEAKDAAEAAWDLGIRYFDTAPFYGFTRSERRLGTLLDDRVRDDFRVSTKVGRLMIPERVYRETDEGFAFPAPFVQAYDYSYDAILKSFEASQQRLGLAMIDILYVHDIGAMTHGDRHGHYWSQLTAGGGFRALSELRADGRIRAFGIGVNECDVLRNTLDECDMDVAMLAGRYTLLEQDSHDLLDRCLSHGTRIVVAGAFNSGVLAGNNSFNYGEAPPEILRRVLALREAASEFEIPIQAAALQFPLAHPAVVSVVVGARNADQITHNAAWLEMEIPASFWQSLSKKGLIVDGAPLPE</sequence>
<dbReference type="RefSeq" id="WP_183202594.1">
    <property type="nucleotide sequence ID" value="NZ_JACIEK010000025.1"/>
</dbReference>
<dbReference type="PANTHER" id="PTHR42686:SF1">
    <property type="entry name" value="GH17980P-RELATED"/>
    <property type="match status" value="1"/>
</dbReference>
<dbReference type="Pfam" id="PF00248">
    <property type="entry name" value="Aldo_ket_red"/>
    <property type="match status" value="1"/>
</dbReference>
<dbReference type="AlphaFoldDB" id="A0A7W6H939"/>